<evidence type="ECO:0000313" key="2">
    <source>
        <dbReference type="EMBL" id="RZN57909.1"/>
    </source>
</evidence>
<evidence type="ECO:0000313" key="3">
    <source>
        <dbReference type="EMBL" id="TDA38018.1"/>
    </source>
</evidence>
<feature type="transmembrane region" description="Helical" evidence="1">
    <location>
        <begin position="130"/>
        <end position="151"/>
    </location>
</feature>
<organism evidence="2 4">
    <name type="scientific">Thermoproteota archaeon</name>
    <dbReference type="NCBI Taxonomy" id="2056631"/>
    <lineage>
        <taxon>Archaea</taxon>
        <taxon>Thermoproteota</taxon>
    </lineage>
</organism>
<keyword evidence="1" id="KW-0472">Membrane</keyword>
<feature type="transmembrane region" description="Helical" evidence="1">
    <location>
        <begin position="53"/>
        <end position="74"/>
    </location>
</feature>
<protein>
    <submittedName>
        <fullName evidence="2">Uncharacterized protein</fullName>
    </submittedName>
</protein>
<reference evidence="3 5" key="1">
    <citation type="journal article" date="2019" name="Nat. Microbiol.">
        <title>Expanding anaerobic alkane metabolism in the domain of Archaea.</title>
        <authorList>
            <person name="Wang Y."/>
            <person name="Wegener G."/>
            <person name="Hou J."/>
            <person name="Wang F."/>
            <person name="Xiao X."/>
        </authorList>
    </citation>
    <scope>NUCLEOTIDE SEQUENCE [LARGE SCALE GENOMIC DNA]</scope>
    <source>
        <strain evidence="3">WYZ-LMO11</strain>
    </source>
</reference>
<accession>A0A520KHL6</accession>
<comment type="caution">
    <text evidence="2">The sequence shown here is derived from an EMBL/GenBank/DDBJ whole genome shotgun (WGS) entry which is preliminary data.</text>
</comment>
<feature type="transmembrane region" description="Helical" evidence="1">
    <location>
        <begin position="27"/>
        <end position="47"/>
    </location>
</feature>
<feature type="transmembrane region" description="Helical" evidence="1">
    <location>
        <begin position="103"/>
        <end position="124"/>
    </location>
</feature>
<evidence type="ECO:0000256" key="1">
    <source>
        <dbReference type="SAM" id="Phobius"/>
    </source>
</evidence>
<dbReference type="EMBL" id="RXIH01000001">
    <property type="protein sequence ID" value="RZN57909.1"/>
    <property type="molecule type" value="Genomic_DNA"/>
</dbReference>
<evidence type="ECO:0000313" key="4">
    <source>
        <dbReference type="Proteomes" id="UP000316080"/>
    </source>
</evidence>
<dbReference type="Proteomes" id="UP000317265">
    <property type="component" value="Unassembled WGS sequence"/>
</dbReference>
<name>A0A520KHL6_9CREN</name>
<sequence>MGLIDRYIDPKTEAILRIVIKKIVHRFPLSLCMIISTTILTYIFIFYEVLLAGWNVFIILIMTFLLAITTSFAFEYDTKDELMNLINIGVSPSDIFKIGIIRLLSISLIGYFIGIILAIIFPLSEIKNNMLFYSLLISIMLGMFPSLYSSLKSMQISLVGRIAFRPLMENIAPVILSVKELPHVKDYIEERLKEREDLVILSVNTKENSIEILCRYLGDTGRLTFVTLSSLGINPDESLKNDETLPIIGARVIVKEGSKTIIDYWEGKERKKSFISQSFQSYIQQLLIEYKVFKSKGRGFEFKSY</sequence>
<dbReference type="AlphaFoldDB" id="A0A520KHL6"/>
<dbReference type="Proteomes" id="UP000316080">
    <property type="component" value="Unassembled WGS sequence"/>
</dbReference>
<dbReference type="EMBL" id="QNVI01000061">
    <property type="protein sequence ID" value="TDA38018.1"/>
    <property type="molecule type" value="Genomic_DNA"/>
</dbReference>
<evidence type="ECO:0000313" key="5">
    <source>
        <dbReference type="Proteomes" id="UP000317265"/>
    </source>
</evidence>
<keyword evidence="1" id="KW-1133">Transmembrane helix</keyword>
<proteinExistence type="predicted"/>
<gene>
    <name evidence="3" type="ORF">DSO09_05785</name>
    <name evidence="2" type="ORF">EF809_00420</name>
</gene>
<reference evidence="2 4" key="2">
    <citation type="journal article" date="2019" name="Nat. Microbiol.">
        <title>Wide diversity of methane and short-chain alkane metabolisms in uncultured archaea.</title>
        <authorList>
            <person name="Borrel G."/>
            <person name="Adam P.S."/>
            <person name="McKay L.J."/>
            <person name="Chen L.X."/>
            <person name="Sierra-Garcia I.N."/>
            <person name="Sieber C.M."/>
            <person name="Letourneur Q."/>
            <person name="Ghozlane A."/>
            <person name="Andersen G.L."/>
            <person name="Li W.J."/>
            <person name="Hallam S.J."/>
            <person name="Muyzer G."/>
            <person name="de Oliveira V.M."/>
            <person name="Inskeep W.P."/>
            <person name="Banfield J.F."/>
            <person name="Gribaldo S."/>
        </authorList>
    </citation>
    <scope>NUCLEOTIDE SEQUENCE [LARGE SCALE GENOMIC DNA]</scope>
    <source>
        <strain evidence="2">Verst-YHS</strain>
    </source>
</reference>
<keyword evidence="1" id="KW-0812">Transmembrane</keyword>